<dbReference type="InterPro" id="IPR007724">
    <property type="entry name" value="Poly_GlycHdrlase"/>
</dbReference>
<dbReference type="PANTHER" id="PTHR12837:SF0">
    <property type="entry name" value="POLY(ADP-RIBOSE) GLYCOHYDROLASE"/>
    <property type="match status" value="1"/>
</dbReference>
<accession>A0ABR0GGM7</accession>
<dbReference type="InterPro" id="IPR048362">
    <property type="entry name" value="PARG_helical"/>
</dbReference>
<comment type="caution">
    <text evidence="6">The sequence shown here is derived from an EMBL/GenBank/DDBJ whole genome shotgun (WGS) entry which is preliminary data.</text>
</comment>
<gene>
    <name evidence="6" type="ORF">QC762_406340</name>
</gene>
<dbReference type="GeneID" id="87909992"/>
<sequence length="470" mass="51712">MSPPQPKFYLLPFSPEYKCTDRFSLHPTGDQAQDENGQVPFWPILEAILCRPVNSTTGLVDILDTISVILRATSQPAGDYELLIDAIATSFDTAEVFFAKVWPRIVDIALQMPGLFQNGPIPVLSRENYSLPFSRRQIACLVVHQFLRTLSLPPFGDDDGMHDFGIWYSSQQRHPVAVRGYLRALMLYFGDVLCDEKKMDGWVVEYSLHSLPENYDEISAQDRPLSELKVVVVETYDTLPGSLGVGDGDGQAVVISANRVVGFGQSATQEEVHVGISPEACPIVLFTPPLGDEQVLKVRGAQAMVNVVGKGRDIIVGSMLDPQQGGDAAWKFRTMLFMDALELDLVNDGGLADLDPGNREREIAKAYTAFSSSLDGTISEIKTGPWGCGAFGGDPEVKMLLLWLASSMVGVNLTVVCDYELQTFARKLEDVGQTLKVTMLGTVSMRKLLMELPQALSRGQTLEWLENESN</sequence>
<evidence type="ECO:0000256" key="3">
    <source>
        <dbReference type="ARBA" id="ARBA00022801"/>
    </source>
</evidence>
<dbReference type="Pfam" id="PF05028">
    <property type="entry name" value="PARG_cat_C"/>
    <property type="match status" value="1"/>
</dbReference>
<dbReference type="EC" id="3.2.1.143" evidence="2"/>
<evidence type="ECO:0000259" key="5">
    <source>
        <dbReference type="Pfam" id="PF20811"/>
    </source>
</evidence>
<dbReference type="RefSeq" id="XP_062743889.1">
    <property type="nucleotide sequence ID" value="XM_062890085.1"/>
</dbReference>
<dbReference type="EMBL" id="JAFFHA010000006">
    <property type="protein sequence ID" value="KAK4654914.1"/>
    <property type="molecule type" value="Genomic_DNA"/>
</dbReference>
<protein>
    <recommendedName>
        <fullName evidence="2">poly(ADP-ribose) glycohydrolase</fullName>
        <ecNumber evidence="2">3.2.1.143</ecNumber>
    </recommendedName>
</protein>
<name>A0ABR0GGM7_9PEZI</name>
<proteinExistence type="inferred from homology"/>
<dbReference type="Proteomes" id="UP001323405">
    <property type="component" value="Unassembled WGS sequence"/>
</dbReference>
<organism evidence="6 7">
    <name type="scientific">Podospora pseudocomata</name>
    <dbReference type="NCBI Taxonomy" id="2093779"/>
    <lineage>
        <taxon>Eukaryota</taxon>
        <taxon>Fungi</taxon>
        <taxon>Dikarya</taxon>
        <taxon>Ascomycota</taxon>
        <taxon>Pezizomycotina</taxon>
        <taxon>Sordariomycetes</taxon>
        <taxon>Sordariomycetidae</taxon>
        <taxon>Sordariales</taxon>
        <taxon>Podosporaceae</taxon>
        <taxon>Podospora</taxon>
    </lineage>
</organism>
<evidence type="ECO:0000259" key="4">
    <source>
        <dbReference type="Pfam" id="PF05028"/>
    </source>
</evidence>
<feature type="domain" description="PARG catalytic Macro" evidence="4">
    <location>
        <begin position="247"/>
        <end position="417"/>
    </location>
</feature>
<dbReference type="Pfam" id="PF20811">
    <property type="entry name" value="PARG_cat_N"/>
    <property type="match status" value="1"/>
</dbReference>
<comment type="similarity">
    <text evidence="1">Belongs to the poly(ADP-ribose) glycohydrolase family.</text>
</comment>
<keyword evidence="7" id="KW-1185">Reference proteome</keyword>
<evidence type="ECO:0000313" key="6">
    <source>
        <dbReference type="EMBL" id="KAK4654914.1"/>
    </source>
</evidence>
<feature type="domain" description="PARG helical" evidence="5">
    <location>
        <begin position="92"/>
        <end position="203"/>
    </location>
</feature>
<dbReference type="InterPro" id="IPR046372">
    <property type="entry name" value="PARG_cat_C"/>
</dbReference>
<evidence type="ECO:0000313" key="7">
    <source>
        <dbReference type="Proteomes" id="UP001323405"/>
    </source>
</evidence>
<reference evidence="6 7" key="1">
    <citation type="journal article" date="2023" name="bioRxiv">
        <title>High-quality genome assemblies of four members of thePodospora anserinaspecies complex.</title>
        <authorList>
            <person name="Ament-Velasquez S.L."/>
            <person name="Vogan A.A."/>
            <person name="Wallerman O."/>
            <person name="Hartmann F."/>
            <person name="Gautier V."/>
            <person name="Silar P."/>
            <person name="Giraud T."/>
            <person name="Johannesson H."/>
        </authorList>
    </citation>
    <scope>NUCLEOTIDE SEQUENCE [LARGE SCALE GENOMIC DNA]</scope>
    <source>
        <strain evidence="6 7">CBS 415.72m</strain>
    </source>
</reference>
<evidence type="ECO:0000256" key="2">
    <source>
        <dbReference type="ARBA" id="ARBA00012255"/>
    </source>
</evidence>
<evidence type="ECO:0000256" key="1">
    <source>
        <dbReference type="ARBA" id="ARBA00009545"/>
    </source>
</evidence>
<keyword evidence="3" id="KW-0378">Hydrolase</keyword>
<dbReference type="PANTHER" id="PTHR12837">
    <property type="entry name" value="POLY ADP-RIBOSE GLYCOHYDROLASE"/>
    <property type="match status" value="1"/>
</dbReference>